<reference evidence="1 2" key="1">
    <citation type="journal article" date="2006" name="Genome Res.">
        <title>Skewed genomic variability in strains of the toxigenic bacterial pathogen, Clostridium perfringens.</title>
        <authorList>
            <person name="Myers G.S."/>
            <person name="Rasko D.A."/>
            <person name="Cheung J.K."/>
            <person name="Ravel J."/>
            <person name="Seshadri R."/>
            <person name="Deboy R.T."/>
            <person name="Ren Q."/>
            <person name="Varga J."/>
            <person name="Awad M.M."/>
            <person name="Brinkac L.M."/>
            <person name="Daugherty S.C."/>
            <person name="Haft D.H."/>
            <person name="Dodson R.J."/>
            <person name="Madupu R."/>
            <person name="Nelson W.C."/>
            <person name="Rosovitz M.J."/>
            <person name="Sullivan S.A."/>
            <person name="Khouri H."/>
            <person name="Dimitrov G.I."/>
            <person name="Watkins K.L."/>
            <person name="Mulligan S."/>
            <person name="Benton J."/>
            <person name="Radune D."/>
            <person name="Fisher D.J."/>
            <person name="Atkins H.S."/>
            <person name="Hiscox T."/>
            <person name="Jost B.H."/>
            <person name="Billington S.J."/>
            <person name="Songer J.G."/>
            <person name="McClane B.A."/>
            <person name="Titball R.W."/>
            <person name="Rood J.I."/>
            <person name="Melville S.B."/>
            <person name="Paulsen I.T."/>
        </authorList>
    </citation>
    <scope>NUCLEOTIDE SEQUENCE [LARGE SCALE GENOMIC DNA]</scope>
    <source>
        <strain evidence="2">ATCC 13124 / DSM 756 / JCM 1290 / NCIMB 6125 / NCTC 8237 / S 107 / Type A</strain>
    </source>
</reference>
<dbReference type="STRING" id="195103.CPF_2357"/>
<dbReference type="RefSeq" id="WP_003451775.1">
    <property type="nucleotide sequence ID" value="NC_008261.1"/>
</dbReference>
<organism evidence="1 2">
    <name type="scientific">Clostridium perfringens (strain ATCC 13124 / DSM 756 / JCM 1290 / NCIMB 6125 / NCTC 8237 / Type A)</name>
    <dbReference type="NCBI Taxonomy" id="195103"/>
    <lineage>
        <taxon>Bacteria</taxon>
        <taxon>Bacillati</taxon>
        <taxon>Bacillota</taxon>
        <taxon>Clostridia</taxon>
        <taxon>Eubacteriales</taxon>
        <taxon>Clostridiaceae</taxon>
        <taxon>Clostridium</taxon>
    </lineage>
</organism>
<dbReference type="PaxDb" id="195103-CPF_2357"/>
<name>A0A0H2YU02_CLOP1</name>
<protein>
    <submittedName>
        <fullName evidence="1">Uncharacterized protein</fullName>
    </submittedName>
</protein>
<gene>
    <name evidence="1" type="ordered locus">CPF_2357</name>
</gene>
<dbReference type="eggNOG" id="ENOG5030GC3">
    <property type="taxonomic scope" value="Bacteria"/>
</dbReference>
<dbReference type="EMBL" id="CP000246">
    <property type="protein sequence ID" value="ABG84564.1"/>
    <property type="molecule type" value="Genomic_DNA"/>
</dbReference>
<dbReference type="HOGENOM" id="CLU_1923945_0_0_9"/>
<evidence type="ECO:0000313" key="1">
    <source>
        <dbReference type="EMBL" id="ABG84564.1"/>
    </source>
</evidence>
<sequence>MNPYEAPENNYILVMPDGSVVGFEESDMAQAYINRYYQEKITSYCDKVDYSEYDMTEWKSTENICTALGAYEGLCILYKLEDLICSIQQSSIFEDEKNELIAKLRCRNIDININDYQIDDILSNIDGVIYQ</sequence>
<dbReference type="Proteomes" id="UP000001823">
    <property type="component" value="Chromosome"/>
</dbReference>
<evidence type="ECO:0000313" key="2">
    <source>
        <dbReference type="Proteomes" id="UP000001823"/>
    </source>
</evidence>
<accession>A0A0H2YU02</accession>
<keyword evidence="2" id="KW-1185">Reference proteome</keyword>
<proteinExistence type="predicted"/>
<dbReference type="AlphaFoldDB" id="A0A0H2YU02"/>
<dbReference type="KEGG" id="cpf:CPF_2357"/>